<dbReference type="GO" id="GO:0016747">
    <property type="term" value="F:acyltransferase activity, transferring groups other than amino-acyl groups"/>
    <property type="evidence" value="ECO:0007669"/>
    <property type="project" value="InterPro"/>
</dbReference>
<evidence type="ECO:0000313" key="3">
    <source>
        <dbReference type="Proteomes" id="UP000863577"/>
    </source>
</evidence>
<protein>
    <submittedName>
        <fullName evidence="2">GNAT family N-acetyltransferase</fullName>
    </submittedName>
</protein>
<dbReference type="PROSITE" id="PS51186">
    <property type="entry name" value="GNAT"/>
    <property type="match status" value="1"/>
</dbReference>
<organism evidence="2 3">
    <name type="scientific">Legionella pneumophila</name>
    <dbReference type="NCBI Taxonomy" id="446"/>
    <lineage>
        <taxon>Bacteria</taxon>
        <taxon>Pseudomonadati</taxon>
        <taxon>Pseudomonadota</taxon>
        <taxon>Gammaproteobacteria</taxon>
        <taxon>Legionellales</taxon>
        <taxon>Legionellaceae</taxon>
        <taxon>Legionella</taxon>
    </lineage>
</organism>
<dbReference type="Proteomes" id="UP000863577">
    <property type="component" value="Unassembled WGS sequence"/>
</dbReference>
<dbReference type="PANTHER" id="PTHR43792:SF1">
    <property type="entry name" value="N-ACETYLTRANSFERASE DOMAIN-CONTAINING PROTEIN"/>
    <property type="match status" value="1"/>
</dbReference>
<dbReference type="AlphaFoldDB" id="A0AAN2RQG8"/>
<feature type="domain" description="N-acetyltransferase" evidence="1">
    <location>
        <begin position="11"/>
        <end position="167"/>
    </location>
</feature>
<evidence type="ECO:0000259" key="1">
    <source>
        <dbReference type="PROSITE" id="PS51186"/>
    </source>
</evidence>
<gene>
    <name evidence="2" type="ORF">JBK99_02600</name>
</gene>
<dbReference type="InterPro" id="IPR000182">
    <property type="entry name" value="GNAT_dom"/>
</dbReference>
<proteinExistence type="predicted"/>
<reference evidence="2" key="1">
    <citation type="journal article" date="2018" name="Genome Biol.">
        <title>SKESA: strategic k-mer extension for scrupulous assemblies.</title>
        <authorList>
            <person name="Souvorov A."/>
            <person name="Agarwala R."/>
            <person name="Lipman D.J."/>
        </authorList>
    </citation>
    <scope>NUCLEOTIDE SEQUENCE</scope>
    <source>
        <strain evidence="2">CL18-200174</strain>
    </source>
</reference>
<dbReference type="EMBL" id="DACWOD010000002">
    <property type="protein sequence ID" value="HAU2395222.1"/>
    <property type="molecule type" value="Genomic_DNA"/>
</dbReference>
<dbReference type="InterPro" id="IPR051531">
    <property type="entry name" value="N-acetyltransferase"/>
</dbReference>
<dbReference type="Pfam" id="PF13302">
    <property type="entry name" value="Acetyltransf_3"/>
    <property type="match status" value="1"/>
</dbReference>
<reference evidence="2" key="2">
    <citation type="submission" date="2019-09" db="EMBL/GenBank/DDBJ databases">
        <authorList>
            <consortium name="NCBI Pathogen Detection Project"/>
        </authorList>
    </citation>
    <scope>NUCLEOTIDE SEQUENCE</scope>
    <source>
        <strain evidence="2">CL18-200174</strain>
    </source>
</reference>
<comment type="caution">
    <text evidence="2">The sequence shown here is derived from an EMBL/GenBank/DDBJ whole genome shotgun (WGS) entry which is preliminary data.</text>
</comment>
<dbReference type="SUPFAM" id="SSF55729">
    <property type="entry name" value="Acyl-CoA N-acyltransferases (Nat)"/>
    <property type="match status" value="1"/>
</dbReference>
<evidence type="ECO:0000313" key="2">
    <source>
        <dbReference type="EMBL" id="HAU2395222.1"/>
    </source>
</evidence>
<dbReference type="Gene3D" id="3.40.630.30">
    <property type="match status" value="1"/>
</dbReference>
<dbReference type="PANTHER" id="PTHR43792">
    <property type="entry name" value="GNAT FAMILY, PUTATIVE (AFU_ORTHOLOGUE AFUA_3G00765)-RELATED-RELATED"/>
    <property type="match status" value="1"/>
</dbReference>
<dbReference type="CDD" id="cd04301">
    <property type="entry name" value="NAT_SF"/>
    <property type="match status" value="1"/>
</dbReference>
<accession>A0AAN2RQG8</accession>
<sequence>MKKYFIYTKHLGMRFITKADSKYLQIIDKDPAVKKFFPEGTLTDEKISEFINECIVSCKNEHLPCLVIFQLKDDDFVGEAYFGQLETGEFKVGYLLHEKYWNKGYATEILEALLTWAKNHIDTEYIIAFADIDNTASFRVMEKCGMKYYKDGRHLDMDCHYYRIKNR</sequence>
<name>A0AAN2RQG8_LEGPN</name>
<dbReference type="RefSeq" id="WP_014842368.1">
    <property type="nucleotide sequence ID" value="NZ_CAXYJH010000046.1"/>
</dbReference>
<dbReference type="InterPro" id="IPR016181">
    <property type="entry name" value="Acyl_CoA_acyltransferase"/>
</dbReference>